<dbReference type="InterPro" id="IPR050684">
    <property type="entry name" value="HTH-Siroheme_Decarb"/>
</dbReference>
<comment type="pathway">
    <text evidence="2">Porphyrin-containing compound metabolism.</text>
</comment>
<feature type="domain" description="Siroheme decarboxylase AsnC-like ligand binding" evidence="6">
    <location>
        <begin position="71"/>
        <end position="136"/>
    </location>
</feature>
<dbReference type="InterPro" id="IPR040523">
    <property type="entry name" value="AsnC_trans_reg2"/>
</dbReference>
<evidence type="ECO:0000256" key="3">
    <source>
        <dbReference type="ARBA" id="ARBA00023457"/>
    </source>
</evidence>
<dbReference type="EC" id="4.1.1.111" evidence="4"/>
<comment type="similarity">
    <text evidence="3">Belongs to the Ahb/Nir family.</text>
</comment>
<evidence type="ECO:0000256" key="5">
    <source>
        <dbReference type="ARBA" id="ARBA00048470"/>
    </source>
</evidence>
<evidence type="ECO:0000259" key="7">
    <source>
        <dbReference type="Pfam" id="PF22451"/>
    </source>
</evidence>
<reference evidence="8" key="1">
    <citation type="submission" date="2018-06" db="EMBL/GenBank/DDBJ databases">
        <authorList>
            <person name="Zhirakovskaya E."/>
        </authorList>
    </citation>
    <scope>NUCLEOTIDE SEQUENCE</scope>
</reference>
<dbReference type="InterPro" id="IPR053953">
    <property type="entry name" value="NirdL-like_HTH"/>
</dbReference>
<accession>A0A3B0TKN6</accession>
<dbReference type="InterPro" id="IPR019888">
    <property type="entry name" value="Tscrpt_reg_AsnC-like"/>
</dbReference>
<dbReference type="Pfam" id="PF22451">
    <property type="entry name" value="NirdL-like_HTH"/>
    <property type="match status" value="1"/>
</dbReference>
<dbReference type="PANTHER" id="PTHR43413:SF1">
    <property type="entry name" value="SIROHEME DECARBOXYLASE NIRL SUBUNIT"/>
    <property type="match status" value="1"/>
</dbReference>
<dbReference type="InterPro" id="IPR019885">
    <property type="entry name" value="Tscrpt_reg_HTH_AsnC-type_CS"/>
</dbReference>
<comment type="catalytic activity">
    <reaction evidence="5">
        <text>siroheme + 2 H(+) = 12,18-didecarboxysiroheme + 2 CO2</text>
        <dbReference type="Rhea" id="RHEA:19093"/>
        <dbReference type="ChEBI" id="CHEBI:15378"/>
        <dbReference type="ChEBI" id="CHEBI:16526"/>
        <dbReference type="ChEBI" id="CHEBI:60052"/>
        <dbReference type="ChEBI" id="CHEBI:140497"/>
        <dbReference type="EC" id="4.1.1.111"/>
    </reaction>
</comment>
<dbReference type="Gene3D" id="1.10.10.10">
    <property type="entry name" value="Winged helix-like DNA-binding domain superfamily/Winged helix DNA-binding domain"/>
    <property type="match status" value="1"/>
</dbReference>
<organism evidence="8">
    <name type="scientific">hydrothermal vent metagenome</name>
    <dbReference type="NCBI Taxonomy" id="652676"/>
    <lineage>
        <taxon>unclassified sequences</taxon>
        <taxon>metagenomes</taxon>
        <taxon>ecological metagenomes</taxon>
    </lineage>
</organism>
<evidence type="ECO:0000256" key="4">
    <source>
        <dbReference type="ARBA" id="ARBA00023471"/>
    </source>
</evidence>
<feature type="non-terminal residue" evidence="8">
    <location>
        <position position="161"/>
    </location>
</feature>
<gene>
    <name evidence="8" type="ORF">MNBD_ALPHA09-42</name>
</gene>
<dbReference type="Pfam" id="PF17805">
    <property type="entry name" value="AsnC_trans_reg2"/>
    <property type="match status" value="1"/>
</dbReference>
<dbReference type="AlphaFoldDB" id="A0A3B0TKN6"/>
<evidence type="ECO:0000259" key="6">
    <source>
        <dbReference type="Pfam" id="PF17805"/>
    </source>
</evidence>
<dbReference type="Gene3D" id="3.30.70.3460">
    <property type="match status" value="1"/>
</dbReference>
<dbReference type="SMART" id="SM00344">
    <property type="entry name" value="HTH_ASNC"/>
    <property type="match status" value="1"/>
</dbReference>
<dbReference type="InterPro" id="IPR036388">
    <property type="entry name" value="WH-like_DNA-bd_sf"/>
</dbReference>
<dbReference type="PROSITE" id="PS00519">
    <property type="entry name" value="HTH_ASNC_1"/>
    <property type="match status" value="1"/>
</dbReference>
<protein>
    <recommendedName>
        <fullName evidence="4">siroheme decarboxylase</fullName>
        <ecNumber evidence="4">4.1.1.111</ecNumber>
    </recommendedName>
</protein>
<dbReference type="PANTHER" id="PTHR43413">
    <property type="entry name" value="TRANSCRIPTIONAL REGULATOR, ASNC FAMILY"/>
    <property type="match status" value="1"/>
</dbReference>
<evidence type="ECO:0000256" key="1">
    <source>
        <dbReference type="ARBA" id="ARBA00023239"/>
    </source>
</evidence>
<proteinExistence type="inferred from homology"/>
<dbReference type="SUPFAM" id="SSF46785">
    <property type="entry name" value="Winged helix' DNA-binding domain"/>
    <property type="match status" value="1"/>
</dbReference>
<feature type="domain" description="Siroheme decarboxylase NirL-like HTH" evidence="7">
    <location>
        <begin position="9"/>
        <end position="53"/>
    </location>
</feature>
<dbReference type="EMBL" id="UOEM01000067">
    <property type="protein sequence ID" value="VAW13877.1"/>
    <property type="molecule type" value="Genomic_DNA"/>
</dbReference>
<evidence type="ECO:0000256" key="2">
    <source>
        <dbReference type="ARBA" id="ARBA00023444"/>
    </source>
</evidence>
<sequence length="161" mass="17745">MTEPLDHIDRQLLERLQEGIAIEPRPYRAMARDLGISEDMLIARIRRLLEDGTMTRFGPLFNADRMGGAFCLCAMAVPAGHFETTADTVNGFKEVAHNYERAHHLNMWFVLACEDPGRIASAAAEIETATGFSVSRFPKEAEYFVGLRVPVASPAPQAAPG</sequence>
<keyword evidence="1" id="KW-0456">Lyase</keyword>
<name>A0A3B0TKN6_9ZZZZ</name>
<evidence type="ECO:0000313" key="8">
    <source>
        <dbReference type="EMBL" id="VAW13877.1"/>
    </source>
</evidence>
<dbReference type="GO" id="GO:0016829">
    <property type="term" value="F:lyase activity"/>
    <property type="evidence" value="ECO:0007669"/>
    <property type="project" value="UniProtKB-KW"/>
</dbReference>
<dbReference type="InterPro" id="IPR036390">
    <property type="entry name" value="WH_DNA-bd_sf"/>
</dbReference>